<name>A0A239M1S1_9ACTN</name>
<dbReference type="Proteomes" id="UP000198280">
    <property type="component" value="Unassembled WGS sequence"/>
</dbReference>
<dbReference type="OrthoDB" id="3449793at2"/>
<dbReference type="InterPro" id="IPR041289">
    <property type="entry name" value="Bact_RF_family3"/>
</dbReference>
<dbReference type="EMBL" id="FZOF01000022">
    <property type="protein sequence ID" value="SNT36621.1"/>
    <property type="molecule type" value="Genomic_DNA"/>
</dbReference>
<keyword evidence="2" id="KW-1185">Reference proteome</keyword>
<evidence type="ECO:0000313" key="1">
    <source>
        <dbReference type="EMBL" id="SNT36621.1"/>
    </source>
</evidence>
<evidence type="ECO:0008006" key="3">
    <source>
        <dbReference type="Google" id="ProtNLM"/>
    </source>
</evidence>
<organism evidence="1 2">
    <name type="scientific">Actinacidiphila glaucinigra</name>
    <dbReference type="NCBI Taxonomy" id="235986"/>
    <lineage>
        <taxon>Bacteria</taxon>
        <taxon>Bacillati</taxon>
        <taxon>Actinomycetota</taxon>
        <taxon>Actinomycetes</taxon>
        <taxon>Kitasatosporales</taxon>
        <taxon>Streptomycetaceae</taxon>
        <taxon>Actinacidiphila</taxon>
    </lineage>
</organism>
<accession>A0A239M1S1</accession>
<protein>
    <recommendedName>
        <fullName evidence="3">Chemotaxis protein</fullName>
    </recommendedName>
</protein>
<gene>
    <name evidence="1" type="ORF">SAMN05216252_12292</name>
</gene>
<sequence>METDALTVGTLRELRATRPYPAVSLTMPTHRRQPDNAQDAVRLRNLLAEAERRIEHDPEASRRARMAIKTQLKAAAAEVDLRYSLDGLVMYATERDHQIWTLPRAVPERVVLSDSFLTRNLVAAKARARPYWVLTVAADRATLWGGSGQSLHPQDARGFPLEPDPVQWDPERQEQVGDHPSTFRDEETRRFLRSVDSALAVLLAADDRPLYLVGLPDAVALLKEVGTAADAAVAVVHKGGLANGPAPALLQELAPAQKEFAEREAERIGRRLVDARGRRIFAAGLDEVWESVCEGRAELVVVEEDFQRAVRLSDGHLTPVDGDAPEAGGFEEGIREDIVDELVETALDKGAEVRFVAPDSLVEHDRIAAVLRY</sequence>
<dbReference type="Pfam" id="PF18845">
    <property type="entry name" value="baeRF_family3"/>
    <property type="match status" value="1"/>
</dbReference>
<evidence type="ECO:0000313" key="2">
    <source>
        <dbReference type="Proteomes" id="UP000198280"/>
    </source>
</evidence>
<dbReference type="AlphaFoldDB" id="A0A239M1S1"/>
<proteinExistence type="predicted"/>
<dbReference type="RefSeq" id="WP_089227348.1">
    <property type="nucleotide sequence ID" value="NZ_FZOF01000022.1"/>
</dbReference>
<reference evidence="1 2" key="1">
    <citation type="submission" date="2017-06" db="EMBL/GenBank/DDBJ databases">
        <authorList>
            <person name="Kim H.J."/>
            <person name="Triplett B.A."/>
        </authorList>
    </citation>
    <scope>NUCLEOTIDE SEQUENCE [LARGE SCALE GENOMIC DNA]</scope>
    <source>
        <strain evidence="1 2">CGMCC 4.1858</strain>
    </source>
</reference>